<dbReference type="InterPro" id="IPR015422">
    <property type="entry name" value="PyrdxlP-dep_Trfase_small"/>
</dbReference>
<dbReference type="NCBIfam" id="TIGR04350">
    <property type="entry name" value="C_S_lyase_PatB"/>
    <property type="match status" value="1"/>
</dbReference>
<comment type="caution">
    <text evidence="7">The sequence shown here is derived from an EMBL/GenBank/DDBJ whole genome shotgun (WGS) entry which is preliminary data.</text>
</comment>
<evidence type="ECO:0000256" key="3">
    <source>
        <dbReference type="ARBA" id="ARBA00022898"/>
    </source>
</evidence>
<dbReference type="EC" id="4.4.1.13" evidence="2"/>
<accession>A0A4R8M2J1</accession>
<dbReference type="Gene3D" id="3.90.1150.10">
    <property type="entry name" value="Aspartate Aminotransferase, domain 1"/>
    <property type="match status" value="1"/>
</dbReference>
<evidence type="ECO:0000256" key="2">
    <source>
        <dbReference type="ARBA" id="ARBA00012224"/>
    </source>
</evidence>
<evidence type="ECO:0000256" key="5">
    <source>
        <dbReference type="ARBA" id="ARBA00037974"/>
    </source>
</evidence>
<dbReference type="Pfam" id="PF00155">
    <property type="entry name" value="Aminotran_1_2"/>
    <property type="match status" value="1"/>
</dbReference>
<dbReference type="InterPro" id="IPR004839">
    <property type="entry name" value="Aminotransferase_I/II_large"/>
</dbReference>
<dbReference type="CDD" id="cd00609">
    <property type="entry name" value="AAT_like"/>
    <property type="match status" value="1"/>
</dbReference>
<dbReference type="EMBL" id="SORI01000023">
    <property type="protein sequence ID" value="TDY55414.1"/>
    <property type="molecule type" value="Genomic_DNA"/>
</dbReference>
<keyword evidence="3" id="KW-0663">Pyridoxal phosphate</keyword>
<dbReference type="PANTHER" id="PTHR43525:SF1">
    <property type="entry name" value="PROTEIN MALY"/>
    <property type="match status" value="1"/>
</dbReference>
<evidence type="ECO:0000313" key="8">
    <source>
        <dbReference type="Proteomes" id="UP000295066"/>
    </source>
</evidence>
<feature type="domain" description="Aminotransferase class I/classII large" evidence="6">
    <location>
        <begin position="39"/>
        <end position="373"/>
    </location>
</feature>
<evidence type="ECO:0000256" key="1">
    <source>
        <dbReference type="ARBA" id="ARBA00001933"/>
    </source>
</evidence>
<comment type="similarity">
    <text evidence="5">Belongs to the class-II pyridoxal-phosphate-dependent aminotransferase family. MalY/PatB cystathionine beta-lyase subfamily.</text>
</comment>
<gene>
    <name evidence="7" type="ORF">C8D99_12318</name>
</gene>
<protein>
    <recommendedName>
        <fullName evidence="2">cysteine-S-conjugate beta-lyase</fullName>
        <ecNumber evidence="2">4.4.1.13</ecNumber>
    </recommendedName>
</protein>
<dbReference type="GO" id="GO:0047804">
    <property type="term" value="F:cysteine-S-conjugate beta-lyase activity"/>
    <property type="evidence" value="ECO:0007669"/>
    <property type="project" value="UniProtKB-EC"/>
</dbReference>
<dbReference type="RefSeq" id="WP_133958945.1">
    <property type="nucleotide sequence ID" value="NZ_SORI01000023.1"/>
</dbReference>
<dbReference type="InterPro" id="IPR027619">
    <property type="entry name" value="C-S_lyase_PatB-like"/>
</dbReference>
<keyword evidence="4 7" id="KW-0456">Lyase</keyword>
<proteinExistence type="inferred from homology"/>
<evidence type="ECO:0000256" key="4">
    <source>
        <dbReference type="ARBA" id="ARBA00023239"/>
    </source>
</evidence>
<dbReference type="AlphaFoldDB" id="A0A4R8M2J1"/>
<dbReference type="InterPro" id="IPR015424">
    <property type="entry name" value="PyrdxlP-dep_Trfase"/>
</dbReference>
<dbReference type="GO" id="GO:0030170">
    <property type="term" value="F:pyridoxal phosphate binding"/>
    <property type="evidence" value="ECO:0007669"/>
    <property type="project" value="InterPro"/>
</dbReference>
<evidence type="ECO:0000259" key="6">
    <source>
        <dbReference type="Pfam" id="PF00155"/>
    </source>
</evidence>
<evidence type="ECO:0000313" key="7">
    <source>
        <dbReference type="EMBL" id="TDY55414.1"/>
    </source>
</evidence>
<dbReference type="Gene3D" id="3.40.640.10">
    <property type="entry name" value="Type I PLP-dependent aspartate aminotransferase-like (Major domain)"/>
    <property type="match status" value="1"/>
</dbReference>
<dbReference type="InterPro" id="IPR015421">
    <property type="entry name" value="PyrdxlP-dep_Trfase_major"/>
</dbReference>
<organism evidence="7 8">
    <name type="scientific">Aminivibrio pyruvatiphilus</name>
    <dbReference type="NCBI Taxonomy" id="1005740"/>
    <lineage>
        <taxon>Bacteria</taxon>
        <taxon>Thermotogati</taxon>
        <taxon>Synergistota</taxon>
        <taxon>Synergistia</taxon>
        <taxon>Synergistales</taxon>
        <taxon>Aminobacteriaceae</taxon>
        <taxon>Aminivibrio</taxon>
    </lineage>
</organism>
<reference evidence="7 8" key="1">
    <citation type="submission" date="2019-03" db="EMBL/GenBank/DDBJ databases">
        <title>Genomic Encyclopedia of Type Strains, Phase IV (KMG-IV): sequencing the most valuable type-strain genomes for metagenomic binning, comparative biology and taxonomic classification.</title>
        <authorList>
            <person name="Goeker M."/>
        </authorList>
    </citation>
    <scope>NUCLEOTIDE SEQUENCE [LARGE SCALE GENOMIC DNA]</scope>
    <source>
        <strain evidence="7 8">DSM 25964</strain>
    </source>
</reference>
<keyword evidence="8" id="KW-1185">Reference proteome</keyword>
<dbReference type="OrthoDB" id="9802872at2"/>
<dbReference type="SUPFAM" id="SSF53383">
    <property type="entry name" value="PLP-dependent transferases"/>
    <property type="match status" value="1"/>
</dbReference>
<dbReference type="PANTHER" id="PTHR43525">
    <property type="entry name" value="PROTEIN MALY"/>
    <property type="match status" value="1"/>
</dbReference>
<name>A0A4R8M2J1_9BACT</name>
<comment type="cofactor">
    <cofactor evidence="1">
        <name>pyridoxal 5'-phosphate</name>
        <dbReference type="ChEBI" id="CHEBI:597326"/>
    </cofactor>
</comment>
<sequence length="405" mass="45190">MSRYNFDTVIERRGTICAKWDGMEPIFGSGELLPMWVADMDFKAPPEVIEVLRERVDHGIFGYTRRFAPYREAIAGWFERRHGWRPDTEWIRHTPGVVPALAAAILAFTQPGDGVLVQPPVYYPFFATITGRGRRVVENPLIFTGSRFEMDFEDLEKKLEDSSVKLVFLCSPHNPCGRVWTREELERFAHICASRGVTVISDEIHCDILFGGARHIPLADVSEAIRDLSVTTVAPSKTFNIAGLSTAAVIIPSKRLRDNYQSVIDFLHIDGGNVFGTLALEAAYTKGDAWLDELLVYLEGNLGFIEKFLAERLPEIRLIRPEGTYIPLLDCRSLNLAGPELQNILVEKGGVALDGGHWFGTGGTGFVRINIAAPRSLVIEGMERIGRAVRSLGKFPAEDNRSFQA</sequence>
<dbReference type="Proteomes" id="UP000295066">
    <property type="component" value="Unassembled WGS sequence"/>
</dbReference>
<dbReference type="InterPro" id="IPR051798">
    <property type="entry name" value="Class-II_PLP-Dep_Aminotrans"/>
</dbReference>